<protein>
    <submittedName>
        <fullName evidence="2">Uncharacterized protein</fullName>
    </submittedName>
</protein>
<comment type="caution">
    <text evidence="2">The sequence shown here is derived from an EMBL/GenBank/DDBJ whole genome shotgun (WGS) entry which is preliminary data.</text>
</comment>
<organism evidence="2 3">
    <name type="scientific">Mucuna pruriens</name>
    <name type="common">Velvet bean</name>
    <name type="synonym">Dolichos pruriens</name>
    <dbReference type="NCBI Taxonomy" id="157652"/>
    <lineage>
        <taxon>Eukaryota</taxon>
        <taxon>Viridiplantae</taxon>
        <taxon>Streptophyta</taxon>
        <taxon>Embryophyta</taxon>
        <taxon>Tracheophyta</taxon>
        <taxon>Spermatophyta</taxon>
        <taxon>Magnoliopsida</taxon>
        <taxon>eudicotyledons</taxon>
        <taxon>Gunneridae</taxon>
        <taxon>Pentapetalae</taxon>
        <taxon>rosids</taxon>
        <taxon>fabids</taxon>
        <taxon>Fabales</taxon>
        <taxon>Fabaceae</taxon>
        <taxon>Papilionoideae</taxon>
        <taxon>50 kb inversion clade</taxon>
        <taxon>NPAAA clade</taxon>
        <taxon>indigoferoid/millettioid clade</taxon>
        <taxon>Phaseoleae</taxon>
        <taxon>Mucuna</taxon>
    </lineage>
</organism>
<name>A0A371ERI3_MUCPR</name>
<sequence length="312" mass="35505">MPITAPCTTVSGGRETREIGDNGRGKEWTQLTDLTELQVDSLFYPCCDLRCKLLQVTSRATNLQIGQSSSPWKAKTKICNSRYFDNIINVLERFDLGKLHAYDPKIDRIFHRLIRSPRTSEVANSSHNSSVIASDFGVLKSDIGDFDFDYGTTNSDSDFGVGLKELATPDIMCQPWCIRFPKLDQAQSYETRFGLTHLVPKFHGLPDEDPYKHLKEFYVVYSTMRPHGIDSKADANPHQSRSIPASKDQLHFSRLKHMHKMLSRRKGINALANDTIFLSSLLGKKYNFGLRQIQTVDLKFTKLHHEMHVLAN</sequence>
<evidence type="ECO:0000313" key="2">
    <source>
        <dbReference type="EMBL" id="RDX68670.1"/>
    </source>
</evidence>
<feature type="non-terminal residue" evidence="2">
    <location>
        <position position="1"/>
    </location>
</feature>
<accession>A0A371ERI3</accession>
<dbReference type="OrthoDB" id="1422241at2759"/>
<proteinExistence type="predicted"/>
<feature type="compositionally biased region" description="Polar residues" evidence="1">
    <location>
        <begin position="1"/>
        <end position="11"/>
    </location>
</feature>
<feature type="region of interest" description="Disordered" evidence="1">
    <location>
        <begin position="1"/>
        <end position="22"/>
    </location>
</feature>
<evidence type="ECO:0000313" key="3">
    <source>
        <dbReference type="Proteomes" id="UP000257109"/>
    </source>
</evidence>
<reference evidence="2" key="1">
    <citation type="submission" date="2018-05" db="EMBL/GenBank/DDBJ databases">
        <title>Draft genome of Mucuna pruriens seed.</title>
        <authorList>
            <person name="Nnadi N.E."/>
            <person name="Vos R."/>
            <person name="Hasami M.H."/>
            <person name="Devisetty U.K."/>
            <person name="Aguiy J.C."/>
        </authorList>
    </citation>
    <scope>NUCLEOTIDE SEQUENCE [LARGE SCALE GENOMIC DNA]</scope>
    <source>
        <strain evidence="2">JCA_2017</strain>
    </source>
</reference>
<gene>
    <name evidence="2" type="ORF">CR513_52314</name>
</gene>
<dbReference type="Proteomes" id="UP000257109">
    <property type="component" value="Unassembled WGS sequence"/>
</dbReference>
<dbReference type="EMBL" id="QJKJ01012438">
    <property type="protein sequence ID" value="RDX68670.1"/>
    <property type="molecule type" value="Genomic_DNA"/>
</dbReference>
<dbReference type="AlphaFoldDB" id="A0A371ERI3"/>
<keyword evidence="3" id="KW-1185">Reference proteome</keyword>
<evidence type="ECO:0000256" key="1">
    <source>
        <dbReference type="SAM" id="MobiDB-lite"/>
    </source>
</evidence>